<gene>
    <name evidence="1" type="ORF">Q5P01_007098</name>
</gene>
<dbReference type="EMBL" id="JAUPFM010000005">
    <property type="protein sequence ID" value="KAK2850822.1"/>
    <property type="molecule type" value="Genomic_DNA"/>
</dbReference>
<proteinExistence type="predicted"/>
<organism evidence="1 2">
    <name type="scientific">Channa striata</name>
    <name type="common">Snakehead murrel</name>
    <name type="synonym">Ophicephalus striatus</name>
    <dbReference type="NCBI Taxonomy" id="64152"/>
    <lineage>
        <taxon>Eukaryota</taxon>
        <taxon>Metazoa</taxon>
        <taxon>Chordata</taxon>
        <taxon>Craniata</taxon>
        <taxon>Vertebrata</taxon>
        <taxon>Euteleostomi</taxon>
        <taxon>Actinopterygii</taxon>
        <taxon>Neopterygii</taxon>
        <taxon>Teleostei</taxon>
        <taxon>Neoteleostei</taxon>
        <taxon>Acanthomorphata</taxon>
        <taxon>Anabantaria</taxon>
        <taxon>Anabantiformes</taxon>
        <taxon>Channoidei</taxon>
        <taxon>Channidae</taxon>
        <taxon>Channa</taxon>
    </lineage>
</organism>
<sequence length="131" mass="14032">MKALLMNYNAVTTLIITSMGKEITKYITCGPVYILAVQAGCSGVLGAILPSIQGEEVTETPTRQGNMAGYAKYSQHHWVIQLLLTIGSSFTDLIHKVGAGGYFGHCSEAGISVCEGVKISPALWLLLGWAW</sequence>
<dbReference type="AlphaFoldDB" id="A0AA88N636"/>
<accession>A0AA88N636</accession>
<reference evidence="1" key="1">
    <citation type="submission" date="2023-07" db="EMBL/GenBank/DDBJ databases">
        <title>Chromosome-level Genome Assembly of Striped Snakehead (Channa striata).</title>
        <authorList>
            <person name="Liu H."/>
        </authorList>
    </citation>
    <scope>NUCLEOTIDE SEQUENCE</scope>
    <source>
        <strain evidence="1">Gz</strain>
        <tissue evidence="1">Muscle</tissue>
    </source>
</reference>
<comment type="caution">
    <text evidence="1">The sequence shown here is derived from an EMBL/GenBank/DDBJ whole genome shotgun (WGS) entry which is preliminary data.</text>
</comment>
<protein>
    <submittedName>
        <fullName evidence="1">Uncharacterized protein</fullName>
    </submittedName>
</protein>
<dbReference type="Proteomes" id="UP001187415">
    <property type="component" value="Unassembled WGS sequence"/>
</dbReference>
<keyword evidence="2" id="KW-1185">Reference proteome</keyword>
<name>A0AA88N636_CHASR</name>
<evidence type="ECO:0000313" key="1">
    <source>
        <dbReference type="EMBL" id="KAK2850822.1"/>
    </source>
</evidence>
<evidence type="ECO:0000313" key="2">
    <source>
        <dbReference type="Proteomes" id="UP001187415"/>
    </source>
</evidence>